<dbReference type="EMBL" id="CAJVCH010560434">
    <property type="protein sequence ID" value="CAG7831427.1"/>
    <property type="molecule type" value="Genomic_DNA"/>
</dbReference>
<proteinExistence type="predicted"/>
<evidence type="ECO:0000313" key="2">
    <source>
        <dbReference type="EMBL" id="CAG7831427.1"/>
    </source>
</evidence>
<sequence>MTLANGNLALLAGAKFVVGTVPEQAGNPEDVGLLAHDHQRLHTLHFGICAARQVWAIELLVVGEKAVSVFEVVENPVSASLIWT</sequence>
<keyword evidence="1" id="KW-0732">Signal</keyword>
<gene>
    <name evidence="2" type="ORF">AFUS01_LOCUS41171</name>
</gene>
<evidence type="ECO:0000313" key="3">
    <source>
        <dbReference type="Proteomes" id="UP000708208"/>
    </source>
</evidence>
<dbReference type="Proteomes" id="UP000708208">
    <property type="component" value="Unassembled WGS sequence"/>
</dbReference>
<evidence type="ECO:0000256" key="1">
    <source>
        <dbReference type="SAM" id="SignalP"/>
    </source>
</evidence>
<protein>
    <submittedName>
        <fullName evidence="2">Uncharacterized protein</fullName>
    </submittedName>
</protein>
<organism evidence="2 3">
    <name type="scientific">Allacma fusca</name>
    <dbReference type="NCBI Taxonomy" id="39272"/>
    <lineage>
        <taxon>Eukaryota</taxon>
        <taxon>Metazoa</taxon>
        <taxon>Ecdysozoa</taxon>
        <taxon>Arthropoda</taxon>
        <taxon>Hexapoda</taxon>
        <taxon>Collembola</taxon>
        <taxon>Symphypleona</taxon>
        <taxon>Sminthuridae</taxon>
        <taxon>Allacma</taxon>
    </lineage>
</organism>
<feature type="chain" id="PRO_5035314555" evidence="1">
    <location>
        <begin position="20"/>
        <end position="84"/>
    </location>
</feature>
<feature type="signal peptide" evidence="1">
    <location>
        <begin position="1"/>
        <end position="19"/>
    </location>
</feature>
<comment type="caution">
    <text evidence="2">The sequence shown here is derived from an EMBL/GenBank/DDBJ whole genome shotgun (WGS) entry which is preliminary data.</text>
</comment>
<accession>A0A8J2LJN6</accession>
<keyword evidence="3" id="KW-1185">Reference proteome</keyword>
<dbReference type="AlphaFoldDB" id="A0A8J2LJN6"/>
<reference evidence="2" key="1">
    <citation type="submission" date="2021-06" db="EMBL/GenBank/DDBJ databases">
        <authorList>
            <person name="Hodson N. C."/>
            <person name="Mongue J. A."/>
            <person name="Jaron S. K."/>
        </authorList>
    </citation>
    <scope>NUCLEOTIDE SEQUENCE</scope>
</reference>
<name>A0A8J2LJN6_9HEXA</name>